<organism evidence="4 6">
    <name type="scientific">Brachybacterium saurashtrense</name>
    <dbReference type="NCBI Taxonomy" id="556288"/>
    <lineage>
        <taxon>Bacteria</taxon>
        <taxon>Bacillati</taxon>
        <taxon>Actinomycetota</taxon>
        <taxon>Actinomycetes</taxon>
        <taxon>Micrococcales</taxon>
        <taxon>Dermabacteraceae</taxon>
        <taxon>Brachybacterium</taxon>
    </lineage>
</organism>
<sequence length="248" mass="26067">MTSADGRRQDRPAQATPAPGAPASPTATRETAPEGLDRAERGIGRRDPLEARGLVRLLVKPAAFLGANWAALLGVLTVVGIVPALAGATRVTSDLEQYEDSAFTTTLRHARRTLVRDAPASLLLLLVAGGIAGNALVLPRLDASLRVFAVGVLLPLLWALIAMLSAYVVAASRDEHGERAAILLEALRLVRARPVAALAAPPLIALLSPLWLLAPLTIAIGLSVPPWVVGRLWSSAPHIGAYRARSTE</sequence>
<dbReference type="OrthoDB" id="4794093at2"/>
<keyword evidence="5" id="KW-1185">Reference proteome</keyword>
<feature type="transmembrane region" description="Helical" evidence="2">
    <location>
        <begin position="210"/>
        <end position="229"/>
    </location>
</feature>
<feature type="region of interest" description="Disordered" evidence="1">
    <location>
        <begin position="1"/>
        <end position="43"/>
    </location>
</feature>
<feature type="compositionally biased region" description="Basic and acidic residues" evidence="1">
    <location>
        <begin position="1"/>
        <end position="11"/>
    </location>
</feature>
<feature type="transmembrane region" description="Helical" evidence="2">
    <location>
        <begin position="62"/>
        <end position="86"/>
    </location>
</feature>
<dbReference type="RefSeq" id="WP_115414082.1">
    <property type="nucleotide sequence ID" value="NZ_CP031356.1"/>
</dbReference>
<dbReference type="AlphaFoldDB" id="A0A345YQY0"/>
<evidence type="ECO:0000256" key="1">
    <source>
        <dbReference type="SAM" id="MobiDB-lite"/>
    </source>
</evidence>
<dbReference type="EMBL" id="QSWH01000002">
    <property type="protein sequence ID" value="RRR24072.1"/>
    <property type="molecule type" value="Genomic_DNA"/>
</dbReference>
<name>A0A345YQY0_9MICO</name>
<accession>A0A345YQY0</accession>
<evidence type="ECO:0000313" key="6">
    <source>
        <dbReference type="Proteomes" id="UP000282185"/>
    </source>
</evidence>
<dbReference type="Proteomes" id="UP000282185">
    <property type="component" value="Unassembled WGS sequence"/>
</dbReference>
<keyword evidence="2" id="KW-1133">Transmembrane helix</keyword>
<proteinExistence type="predicted"/>
<feature type="compositionally biased region" description="Low complexity" evidence="1">
    <location>
        <begin position="12"/>
        <end position="28"/>
    </location>
</feature>
<evidence type="ECO:0008006" key="7">
    <source>
        <dbReference type="Google" id="ProtNLM"/>
    </source>
</evidence>
<protein>
    <recommendedName>
        <fullName evidence="7">DUF624 domain-containing protein</fullName>
    </recommendedName>
</protein>
<keyword evidence="2" id="KW-0812">Transmembrane</keyword>
<feature type="transmembrane region" description="Helical" evidence="2">
    <location>
        <begin position="118"/>
        <end position="138"/>
    </location>
</feature>
<dbReference type="EMBL" id="CP031356">
    <property type="protein sequence ID" value="AXK46332.1"/>
    <property type="molecule type" value="Genomic_DNA"/>
</dbReference>
<keyword evidence="2" id="KW-0472">Membrane</keyword>
<evidence type="ECO:0000313" key="5">
    <source>
        <dbReference type="Proteomes" id="UP000254236"/>
    </source>
</evidence>
<dbReference type="Proteomes" id="UP000254236">
    <property type="component" value="Chromosome"/>
</dbReference>
<dbReference type="KEGG" id="bsau:DWV08_12400"/>
<evidence type="ECO:0000313" key="4">
    <source>
        <dbReference type="EMBL" id="RRR24072.1"/>
    </source>
</evidence>
<feature type="compositionally biased region" description="Basic and acidic residues" evidence="1">
    <location>
        <begin position="31"/>
        <end position="43"/>
    </location>
</feature>
<reference evidence="3 5" key="1">
    <citation type="submission" date="2018-07" db="EMBL/GenBank/DDBJ databases">
        <title>Brachybacterium saurashtrense DSM 23186 genome sequence.</title>
        <authorList>
            <person name="Guo L."/>
        </authorList>
    </citation>
    <scope>NUCLEOTIDE SEQUENCE [LARGE SCALE GENOMIC DNA]</scope>
    <source>
        <strain evidence="3 5">DSM 23186</strain>
    </source>
</reference>
<evidence type="ECO:0000313" key="3">
    <source>
        <dbReference type="EMBL" id="AXK46332.1"/>
    </source>
</evidence>
<evidence type="ECO:0000256" key="2">
    <source>
        <dbReference type="SAM" id="Phobius"/>
    </source>
</evidence>
<reference evidence="4 6" key="2">
    <citation type="submission" date="2018-08" db="EMBL/GenBank/DDBJ databases">
        <title>Brachybacterium saurashtrense DSM 23186.</title>
        <authorList>
            <person name="Li Y."/>
        </authorList>
    </citation>
    <scope>NUCLEOTIDE SEQUENCE [LARGE SCALE GENOMIC DNA]</scope>
    <source>
        <strain evidence="4 6">DSM 23186</strain>
    </source>
</reference>
<gene>
    <name evidence="3" type="ORF">DWV08_12400</name>
    <name evidence="4" type="ORF">DXU92_04150</name>
</gene>
<feature type="transmembrane region" description="Helical" evidence="2">
    <location>
        <begin position="145"/>
        <end position="170"/>
    </location>
</feature>